<keyword evidence="6 13" id="KW-0808">Transferase</keyword>
<proteinExistence type="inferred from homology"/>
<comment type="subcellular location">
    <subcellularLocation>
        <location evidence="1">Endoplasmic reticulum membrane</location>
        <topology evidence="1">Multi-pass membrane protein</topology>
    </subcellularLocation>
</comment>
<dbReference type="InterPro" id="IPR014371">
    <property type="entry name" value="Oat_ACAT_DAG_ARE"/>
</dbReference>
<keyword evidence="7" id="KW-0812">Transmembrane</keyword>
<evidence type="ECO:0000256" key="8">
    <source>
        <dbReference type="ARBA" id="ARBA00022824"/>
    </source>
</evidence>
<feature type="chain" id="PRO_5026655526" description="diacylglycerol O-acyltransferase" evidence="12">
    <location>
        <begin position="23"/>
        <end position="107"/>
    </location>
</feature>
<comment type="pathway">
    <text evidence="3">Lipid metabolism.</text>
</comment>
<dbReference type="UniPathway" id="UPA00282"/>
<evidence type="ECO:0000256" key="1">
    <source>
        <dbReference type="ARBA" id="ARBA00004477"/>
    </source>
</evidence>
<feature type="signal peptide" evidence="12">
    <location>
        <begin position="1"/>
        <end position="22"/>
    </location>
</feature>
<sequence length="107" mass="13004">MFYCFFHLWLNILAELLRFGDREFYKDWWNAQTVEEYWRLWNMPVHKWIVRHLYFPCLPLYRCSMPHFQVLGIYRDHVPGSAGLNNKLLAEQVPKLDGGKYNLLVLL</sequence>
<dbReference type="PANTHER" id="PTHR10408:SF7">
    <property type="entry name" value="DIACYLGLYCEROL O-ACYLTRANSFERASE 1"/>
    <property type="match status" value="1"/>
</dbReference>
<evidence type="ECO:0000256" key="6">
    <source>
        <dbReference type="ARBA" id="ARBA00022679"/>
    </source>
</evidence>
<dbReference type="GO" id="GO:0005789">
    <property type="term" value="C:endoplasmic reticulum membrane"/>
    <property type="evidence" value="ECO:0007669"/>
    <property type="project" value="UniProtKB-SubCell"/>
</dbReference>
<keyword evidence="12" id="KW-0732">Signal</keyword>
<organism evidence="13">
    <name type="scientific">Tanacetum cinerariifolium</name>
    <name type="common">Dalmatian daisy</name>
    <name type="synonym">Chrysanthemum cinerariifolium</name>
    <dbReference type="NCBI Taxonomy" id="118510"/>
    <lineage>
        <taxon>Eukaryota</taxon>
        <taxon>Viridiplantae</taxon>
        <taxon>Streptophyta</taxon>
        <taxon>Embryophyta</taxon>
        <taxon>Tracheophyta</taxon>
        <taxon>Spermatophyta</taxon>
        <taxon>Magnoliopsida</taxon>
        <taxon>eudicotyledons</taxon>
        <taxon>Gunneridae</taxon>
        <taxon>Pentapetalae</taxon>
        <taxon>asterids</taxon>
        <taxon>campanulids</taxon>
        <taxon>Asterales</taxon>
        <taxon>Asteraceae</taxon>
        <taxon>Asteroideae</taxon>
        <taxon>Anthemideae</taxon>
        <taxon>Anthemidinae</taxon>
        <taxon>Tanacetum</taxon>
    </lineage>
</organism>
<evidence type="ECO:0000313" key="13">
    <source>
        <dbReference type="EMBL" id="GEU60264.1"/>
    </source>
</evidence>
<comment type="caution">
    <text evidence="13">The sequence shown here is derived from an EMBL/GenBank/DDBJ whole genome shotgun (WGS) entry which is preliminary data.</text>
</comment>
<dbReference type="GO" id="GO:0009941">
    <property type="term" value="C:chloroplast envelope"/>
    <property type="evidence" value="ECO:0007669"/>
    <property type="project" value="TreeGrafter"/>
</dbReference>
<comment type="similarity">
    <text evidence="4">Belongs to the membrane-bound acyltransferase family. Sterol o-acyltransferase subfamily.</text>
</comment>
<evidence type="ECO:0000256" key="11">
    <source>
        <dbReference type="ARBA" id="ARBA00023315"/>
    </source>
</evidence>
<keyword evidence="8" id="KW-0256">Endoplasmic reticulum</keyword>
<evidence type="ECO:0000256" key="7">
    <source>
        <dbReference type="ARBA" id="ARBA00022692"/>
    </source>
</evidence>
<evidence type="ECO:0000256" key="5">
    <source>
        <dbReference type="ARBA" id="ARBA00013244"/>
    </source>
</evidence>
<evidence type="ECO:0000256" key="12">
    <source>
        <dbReference type="SAM" id="SignalP"/>
    </source>
</evidence>
<dbReference type="GO" id="GO:0019432">
    <property type="term" value="P:triglyceride biosynthetic process"/>
    <property type="evidence" value="ECO:0007669"/>
    <property type="project" value="UniProtKB-UniPathway"/>
</dbReference>
<comment type="pathway">
    <text evidence="2">Glycerolipid metabolism; triacylglycerol biosynthesis.</text>
</comment>
<dbReference type="EMBL" id="BKCJ010004308">
    <property type="protein sequence ID" value="GEU60264.1"/>
    <property type="molecule type" value="Genomic_DNA"/>
</dbReference>
<keyword evidence="9" id="KW-1133">Transmembrane helix</keyword>
<evidence type="ECO:0000256" key="9">
    <source>
        <dbReference type="ARBA" id="ARBA00022989"/>
    </source>
</evidence>
<accession>A0A6L2LJ69</accession>
<dbReference type="InterPro" id="IPR004299">
    <property type="entry name" value="MBOAT_fam"/>
</dbReference>
<evidence type="ECO:0000256" key="3">
    <source>
        <dbReference type="ARBA" id="ARBA00005189"/>
    </source>
</evidence>
<dbReference type="GO" id="GO:0004144">
    <property type="term" value="F:diacylglycerol O-acyltransferase activity"/>
    <property type="evidence" value="ECO:0007669"/>
    <property type="project" value="UniProtKB-EC"/>
</dbReference>
<dbReference type="PANTHER" id="PTHR10408">
    <property type="entry name" value="STEROL O-ACYLTRANSFERASE"/>
    <property type="match status" value="1"/>
</dbReference>
<dbReference type="EC" id="2.3.1.20" evidence="5"/>
<protein>
    <recommendedName>
        <fullName evidence="5">diacylglycerol O-acyltransferase</fullName>
        <ecNumber evidence="5">2.3.1.20</ecNumber>
    </recommendedName>
</protein>
<name>A0A6L2LJ69_TANCI</name>
<keyword evidence="11 13" id="KW-0012">Acyltransferase</keyword>
<evidence type="ECO:0000256" key="10">
    <source>
        <dbReference type="ARBA" id="ARBA00023136"/>
    </source>
</evidence>
<evidence type="ECO:0000256" key="2">
    <source>
        <dbReference type="ARBA" id="ARBA00004771"/>
    </source>
</evidence>
<keyword evidence="10" id="KW-0472">Membrane</keyword>
<evidence type="ECO:0000256" key="4">
    <source>
        <dbReference type="ARBA" id="ARBA00009010"/>
    </source>
</evidence>
<dbReference type="AlphaFoldDB" id="A0A6L2LJ69"/>
<dbReference type="Pfam" id="PF03062">
    <property type="entry name" value="MBOAT"/>
    <property type="match status" value="1"/>
</dbReference>
<reference evidence="13" key="1">
    <citation type="journal article" date="2019" name="Sci. Rep.">
        <title>Draft genome of Tanacetum cinerariifolium, the natural source of mosquito coil.</title>
        <authorList>
            <person name="Yamashiro T."/>
            <person name="Shiraishi A."/>
            <person name="Satake H."/>
            <person name="Nakayama K."/>
        </authorList>
    </citation>
    <scope>NUCLEOTIDE SEQUENCE</scope>
</reference>
<gene>
    <name evidence="13" type="ORF">Tci_032242</name>
</gene>